<gene>
    <name evidence="6" type="ORF">COW28_04575</name>
</gene>
<keyword evidence="3" id="KW-0067">ATP-binding</keyword>
<reference evidence="7" key="1">
    <citation type="submission" date="2017-09" db="EMBL/GenBank/DDBJ databases">
        <title>Depth-based differentiation of microbial function through sediment-hosted aquifers and enrichment of novel symbionts in the deep terrestrial subsurface.</title>
        <authorList>
            <person name="Probst A.J."/>
            <person name="Ladd B."/>
            <person name="Jarett J.K."/>
            <person name="Geller-Mcgrath D.E."/>
            <person name="Sieber C.M.K."/>
            <person name="Emerson J.B."/>
            <person name="Anantharaman K."/>
            <person name="Thomas B.C."/>
            <person name="Malmstrom R."/>
            <person name="Stieglmeier M."/>
            <person name="Klingl A."/>
            <person name="Woyke T."/>
            <person name="Ryan C.M."/>
            <person name="Banfield J.F."/>
        </authorList>
    </citation>
    <scope>NUCLEOTIDE SEQUENCE [LARGE SCALE GENOMIC DNA]</scope>
</reference>
<dbReference type="SUPFAM" id="SSF55261">
    <property type="entry name" value="GAD domain-like"/>
    <property type="match status" value="1"/>
</dbReference>
<proteinExistence type="predicted"/>
<keyword evidence="1" id="KW-0436">Ligase</keyword>
<dbReference type="Proteomes" id="UP000230025">
    <property type="component" value="Unassembled WGS sequence"/>
</dbReference>
<dbReference type="InterPro" id="IPR004115">
    <property type="entry name" value="GAD-like_sf"/>
</dbReference>
<dbReference type="GO" id="GO:0005737">
    <property type="term" value="C:cytoplasm"/>
    <property type="evidence" value="ECO:0007669"/>
    <property type="project" value="InterPro"/>
</dbReference>
<dbReference type="Gene3D" id="3.30.1360.30">
    <property type="entry name" value="GAD-like domain"/>
    <property type="match status" value="1"/>
</dbReference>
<sequence>MKEITGLFKSTNSKLIKGIVDSGGAVVGTKVENFVGVLLEKELLATDLQKKVEATGAKGFISTDELPKYGISKEDKETIKKEFEAGEKDVVIFVAASQEEATKSVEVIEAELKKKN</sequence>
<dbReference type="GO" id="GO:0004812">
    <property type="term" value="F:aminoacyl-tRNA ligase activity"/>
    <property type="evidence" value="ECO:0007669"/>
    <property type="project" value="InterPro"/>
</dbReference>
<name>A0A2M7GY73_9BACT</name>
<evidence type="ECO:0000256" key="3">
    <source>
        <dbReference type="ARBA" id="ARBA00022840"/>
    </source>
</evidence>
<evidence type="ECO:0000256" key="1">
    <source>
        <dbReference type="ARBA" id="ARBA00022598"/>
    </source>
</evidence>
<evidence type="ECO:0000313" key="6">
    <source>
        <dbReference type="EMBL" id="PIW33130.1"/>
    </source>
</evidence>
<dbReference type="GO" id="GO:0005524">
    <property type="term" value="F:ATP binding"/>
    <property type="evidence" value="ECO:0007669"/>
    <property type="project" value="UniProtKB-KW"/>
</dbReference>
<dbReference type="InterPro" id="IPR029351">
    <property type="entry name" value="GAD_dom"/>
</dbReference>
<evidence type="ECO:0000259" key="5">
    <source>
        <dbReference type="Pfam" id="PF02938"/>
    </source>
</evidence>
<dbReference type="Pfam" id="PF02938">
    <property type="entry name" value="GAD"/>
    <property type="match status" value="1"/>
</dbReference>
<dbReference type="EMBL" id="PFFY01000213">
    <property type="protein sequence ID" value="PIW33130.1"/>
    <property type="molecule type" value="Genomic_DNA"/>
</dbReference>
<dbReference type="GO" id="GO:0006412">
    <property type="term" value="P:translation"/>
    <property type="evidence" value="ECO:0007669"/>
    <property type="project" value="UniProtKB-KW"/>
</dbReference>
<evidence type="ECO:0000256" key="2">
    <source>
        <dbReference type="ARBA" id="ARBA00022741"/>
    </source>
</evidence>
<comment type="caution">
    <text evidence="6">The sequence shown here is derived from an EMBL/GenBank/DDBJ whole genome shotgun (WGS) entry which is preliminary data.</text>
</comment>
<dbReference type="AlphaFoldDB" id="A0A2M7GY73"/>
<keyword evidence="2" id="KW-0547">Nucleotide-binding</keyword>
<accession>A0A2M7GY73</accession>
<organism evidence="6 7">
    <name type="scientific">bacterium (Candidatus Ratteibacteria) CG15_BIG_FIL_POST_REV_8_21_14_020_41_12</name>
    <dbReference type="NCBI Taxonomy" id="2014291"/>
    <lineage>
        <taxon>Bacteria</taxon>
        <taxon>Candidatus Ratteibacteria</taxon>
    </lineage>
</organism>
<evidence type="ECO:0000313" key="7">
    <source>
        <dbReference type="Proteomes" id="UP000230025"/>
    </source>
</evidence>
<evidence type="ECO:0000256" key="4">
    <source>
        <dbReference type="ARBA" id="ARBA00022917"/>
    </source>
</evidence>
<keyword evidence="4" id="KW-0648">Protein biosynthesis</keyword>
<protein>
    <recommendedName>
        <fullName evidence="5">GAD domain-containing protein</fullName>
    </recommendedName>
</protein>
<feature type="domain" description="GAD" evidence="5">
    <location>
        <begin position="56"/>
        <end position="104"/>
    </location>
</feature>